<keyword evidence="3" id="KW-1185">Reference proteome</keyword>
<sequence length="329" mass="35385">MPEPVDTAASAAPTAPRQSELPAAYPSAQSAPDPAIIRVPQATSNQGAIVVRDPTARTGQDLRVAHLPERGLVEESEHGLLPIRAEDGRRPFEVYARPWSGARGARVAIIIGGLGVSQTGTQEAIAKLPPQITLAFASGGNSLDRWMQSARQKGHEIVLQVPLEPFDYPQIDPGRNTLTVDAAPSENRDRLYATLGRITNYTGIMNYMGGRFLTDREVAGPFFAELGNRGLLYLDDGSSARSLAPELSRSARVPYATADLTIDTDRDEPAVLRRLDDAERTARAQGHAIAVGSAFGTTVDAVTRWVQEAQRRGVEIVPVSALAHDPQSE</sequence>
<dbReference type="SUPFAM" id="SSF88713">
    <property type="entry name" value="Glycoside hydrolase/deacetylase"/>
    <property type="match status" value="1"/>
</dbReference>
<dbReference type="EMBL" id="JADGMQ010000014">
    <property type="protein sequence ID" value="MBI1622198.1"/>
    <property type="molecule type" value="Genomic_DNA"/>
</dbReference>
<evidence type="ECO:0000313" key="3">
    <source>
        <dbReference type="Proteomes" id="UP000601789"/>
    </source>
</evidence>
<reference evidence="2 3" key="1">
    <citation type="submission" date="2020-10" db="EMBL/GenBank/DDBJ databases">
        <title>Aquamicrobium zhengzhouensis sp. nov., a exopolysaccharide producing bacterium isolated from farmland soil.</title>
        <authorList>
            <person name="Wang X."/>
        </authorList>
    </citation>
    <scope>NUCLEOTIDE SEQUENCE [LARGE SCALE GENOMIC DNA]</scope>
    <source>
        <strain evidence="3">cd-1</strain>
    </source>
</reference>
<dbReference type="PANTHER" id="PTHR30105:SF2">
    <property type="entry name" value="DIVERGENT POLYSACCHARIDE DEACETYLASE SUPERFAMILY"/>
    <property type="match status" value="1"/>
</dbReference>
<gene>
    <name evidence="2" type="ORF">IOD40_16175</name>
</gene>
<feature type="region of interest" description="Disordered" evidence="1">
    <location>
        <begin position="1"/>
        <end position="31"/>
    </location>
</feature>
<dbReference type="Pfam" id="PF04748">
    <property type="entry name" value="Polysacc_deac_2"/>
    <property type="match status" value="1"/>
</dbReference>
<comment type="caution">
    <text evidence="2">The sequence shown here is derived from an EMBL/GenBank/DDBJ whole genome shotgun (WGS) entry which is preliminary data.</text>
</comment>
<evidence type="ECO:0000256" key="1">
    <source>
        <dbReference type="SAM" id="MobiDB-lite"/>
    </source>
</evidence>
<dbReference type="PANTHER" id="PTHR30105">
    <property type="entry name" value="UNCHARACTERIZED YIBQ-RELATED"/>
    <property type="match status" value="1"/>
</dbReference>
<dbReference type="InterPro" id="IPR006837">
    <property type="entry name" value="Divergent_DAC"/>
</dbReference>
<dbReference type="Proteomes" id="UP000601789">
    <property type="component" value="Unassembled WGS sequence"/>
</dbReference>
<protein>
    <submittedName>
        <fullName evidence="2">Divergent polysaccharide deacetylase family protein</fullName>
    </submittedName>
</protein>
<proteinExistence type="predicted"/>
<dbReference type="Gene3D" id="3.20.20.370">
    <property type="entry name" value="Glycoside hydrolase/deacetylase"/>
    <property type="match status" value="1"/>
</dbReference>
<dbReference type="InterPro" id="IPR011330">
    <property type="entry name" value="Glyco_hydro/deAcase_b/a-brl"/>
</dbReference>
<dbReference type="CDD" id="cd10936">
    <property type="entry name" value="CE4_DAC2"/>
    <property type="match status" value="1"/>
</dbReference>
<organism evidence="2 3">
    <name type="scientific">Aquamicrobium zhengzhouense</name>
    <dbReference type="NCBI Taxonomy" id="2781738"/>
    <lineage>
        <taxon>Bacteria</taxon>
        <taxon>Pseudomonadati</taxon>
        <taxon>Pseudomonadota</taxon>
        <taxon>Alphaproteobacteria</taxon>
        <taxon>Hyphomicrobiales</taxon>
        <taxon>Phyllobacteriaceae</taxon>
        <taxon>Aquamicrobium</taxon>
    </lineage>
</organism>
<name>A0ABS0SFW5_9HYPH</name>
<evidence type="ECO:0000313" key="2">
    <source>
        <dbReference type="EMBL" id="MBI1622198.1"/>
    </source>
</evidence>
<accession>A0ABS0SFW5</accession>